<dbReference type="Gene3D" id="3.40.50.2000">
    <property type="entry name" value="Glycogen Phosphorylase B"/>
    <property type="match status" value="1"/>
</dbReference>
<dbReference type="GO" id="GO:0016757">
    <property type="term" value="F:glycosyltransferase activity"/>
    <property type="evidence" value="ECO:0007669"/>
    <property type="project" value="UniProtKB-KW"/>
</dbReference>
<dbReference type="PANTHER" id="PTHR12526:SF640">
    <property type="entry name" value="COLANIC ACID BIOSYNTHESIS GLYCOSYLTRANSFERASE WCAL-RELATED"/>
    <property type="match status" value="1"/>
</dbReference>
<keyword evidence="2" id="KW-0328">Glycosyltransferase</keyword>
<sequence>MPSLLYLTQSGETLPSVRFRVAPFVVKARERGIEASFRVIPKGALARIPFFFGLPRADVLVLQKKLLNPLDLALAARVGRRFVYDFDDAVWTSHPNVLDPARRERERAKQEPRFQAVCRRADLVIAGNSFLAGRAREFAAKVEILPTPLDTDVYVPGGRDRAGLPVVGWMGTACNQFFLPEIFEALRPLAERMRLHVVSDEPYAGEGADFEAWSPTREIAQLQAMDIGLMPLSDDEYTRGKCGFKLLQYMACGAVPVASDVGFNREIVEHGRTGFLVREPGEWREAVALLLDDPARRADMALAAREAVVARFSLAASAQRLFTILGFTEA</sequence>
<gene>
    <name evidence="4" type="ORF">dsat_0901</name>
</gene>
<accession>S7T3B0</accession>
<dbReference type="SUPFAM" id="SSF53756">
    <property type="entry name" value="UDP-Glycosyltransferase/glycogen phosphorylase"/>
    <property type="match status" value="1"/>
</dbReference>
<protein>
    <submittedName>
        <fullName evidence="4">Group 1 glycosyl transferase</fullName>
    </submittedName>
</protein>
<name>S7T3B0_9BACT</name>
<keyword evidence="5" id="KW-1185">Reference proteome</keyword>
<dbReference type="CDD" id="cd03801">
    <property type="entry name" value="GT4_PimA-like"/>
    <property type="match status" value="1"/>
</dbReference>
<dbReference type="STRING" id="1121439.dsat_0901"/>
<dbReference type="PATRIC" id="fig|1121439.3.peg.2270"/>
<evidence type="ECO:0000256" key="1">
    <source>
        <dbReference type="ARBA" id="ARBA00009481"/>
    </source>
</evidence>
<dbReference type="PANTHER" id="PTHR12526">
    <property type="entry name" value="GLYCOSYLTRANSFERASE"/>
    <property type="match status" value="1"/>
</dbReference>
<dbReference type="eggNOG" id="COG0438">
    <property type="taxonomic scope" value="Bacteria"/>
</dbReference>
<comment type="caution">
    <text evidence="4">The sequence shown here is derived from an EMBL/GenBank/DDBJ whole genome shotgun (WGS) entry which is preliminary data.</text>
</comment>
<reference evidence="4 5" key="1">
    <citation type="journal article" date="2013" name="Genome Announc.">
        <title>Draft genome sequences for three mercury-methylating, sulfate-reducing bacteria.</title>
        <authorList>
            <person name="Brown S.D."/>
            <person name="Hurt R.A.Jr."/>
            <person name="Gilmour C.C."/>
            <person name="Elias D.A."/>
        </authorList>
    </citation>
    <scope>NUCLEOTIDE SEQUENCE [LARGE SCALE GENOMIC DNA]</scope>
    <source>
        <strain evidence="4 5">DSM 16529</strain>
    </source>
</reference>
<evidence type="ECO:0000256" key="3">
    <source>
        <dbReference type="ARBA" id="ARBA00022679"/>
    </source>
</evidence>
<comment type="similarity">
    <text evidence="1">Belongs to the glycosyltransferase group 1 family. Glycosyltransferase 4 subfamily.</text>
</comment>
<proteinExistence type="inferred from homology"/>
<keyword evidence="3 4" id="KW-0808">Transferase</keyword>
<evidence type="ECO:0000313" key="5">
    <source>
        <dbReference type="Proteomes" id="UP000014975"/>
    </source>
</evidence>
<evidence type="ECO:0000256" key="2">
    <source>
        <dbReference type="ARBA" id="ARBA00022676"/>
    </source>
</evidence>
<evidence type="ECO:0000313" key="4">
    <source>
        <dbReference type="EMBL" id="EPR31577.1"/>
    </source>
</evidence>
<dbReference type="AlphaFoldDB" id="S7T3B0"/>
<dbReference type="Pfam" id="PF13692">
    <property type="entry name" value="Glyco_trans_1_4"/>
    <property type="match status" value="1"/>
</dbReference>
<dbReference type="OrthoDB" id="9815351at2"/>
<organism evidence="4 5">
    <name type="scientific">Alkalidesulfovibrio alkalitolerans DSM 16529</name>
    <dbReference type="NCBI Taxonomy" id="1121439"/>
    <lineage>
        <taxon>Bacteria</taxon>
        <taxon>Pseudomonadati</taxon>
        <taxon>Thermodesulfobacteriota</taxon>
        <taxon>Desulfovibrionia</taxon>
        <taxon>Desulfovibrionales</taxon>
        <taxon>Desulfovibrionaceae</taxon>
        <taxon>Alkalidesulfovibrio</taxon>
    </lineage>
</organism>
<dbReference type="EMBL" id="ATHI01000028">
    <property type="protein sequence ID" value="EPR31577.1"/>
    <property type="molecule type" value="Genomic_DNA"/>
</dbReference>
<dbReference type="RefSeq" id="WP_020887598.1">
    <property type="nucleotide sequence ID" value="NZ_ATHI01000028.1"/>
</dbReference>
<dbReference type="Proteomes" id="UP000014975">
    <property type="component" value="Unassembled WGS sequence"/>
</dbReference>